<comment type="caution">
    <text evidence="2">The sequence shown here is derived from an EMBL/GenBank/DDBJ whole genome shotgun (WGS) entry which is preliminary data.</text>
</comment>
<protein>
    <submittedName>
        <fullName evidence="2">Uncharacterized protein</fullName>
    </submittedName>
</protein>
<name>A0AA86UCE8_9EUKA</name>
<evidence type="ECO:0000313" key="1">
    <source>
        <dbReference type="EMBL" id="CAI9936704.1"/>
    </source>
</evidence>
<dbReference type="Proteomes" id="UP001642409">
    <property type="component" value="Unassembled WGS sequence"/>
</dbReference>
<sequence length="218" mass="24455">MSTIFTVHKLSSQQQKQANSYVQAYKSTKLSSQQLSINLWRQAIRQTSCALDLGQCPFTELPSSPSSSVLQSVILTPNHQTIGFSIHDTTEFVLFVFIVNAVKPESVAYLKQFIQNLHESQVVIIIVNKCDLATKEQFIQANNNALELVNKILKTNIVQMVPVVLYSPCQSGVVQPHFNRGLDPMKCRKSEKVVQKASNPPLTGKIQYFKIILVTSNY</sequence>
<dbReference type="Gene3D" id="3.40.50.300">
    <property type="entry name" value="P-loop containing nucleotide triphosphate hydrolases"/>
    <property type="match status" value="1"/>
</dbReference>
<reference evidence="2" key="1">
    <citation type="submission" date="2023-06" db="EMBL/GenBank/DDBJ databases">
        <authorList>
            <person name="Kurt Z."/>
        </authorList>
    </citation>
    <scope>NUCLEOTIDE SEQUENCE</scope>
</reference>
<dbReference type="EMBL" id="CAXDID020000654">
    <property type="protein sequence ID" value="CAL6108593.1"/>
    <property type="molecule type" value="Genomic_DNA"/>
</dbReference>
<reference evidence="3 5" key="2">
    <citation type="submission" date="2024-07" db="EMBL/GenBank/DDBJ databases">
        <authorList>
            <person name="Akdeniz Z."/>
        </authorList>
    </citation>
    <scope>NUCLEOTIDE SEQUENCE [LARGE SCALE GENOMIC DNA]</scope>
</reference>
<keyword evidence="5" id="KW-1185">Reference proteome</keyword>
<dbReference type="EMBL" id="CATOUU010000832">
    <property type="protein sequence ID" value="CAI9952495.1"/>
    <property type="molecule type" value="Genomic_DNA"/>
</dbReference>
<evidence type="ECO:0000313" key="5">
    <source>
        <dbReference type="Proteomes" id="UP001642409"/>
    </source>
</evidence>
<dbReference type="AlphaFoldDB" id="A0AA86UCE8"/>
<dbReference type="InterPro" id="IPR027417">
    <property type="entry name" value="P-loop_NTPase"/>
</dbReference>
<organism evidence="2">
    <name type="scientific">Hexamita inflata</name>
    <dbReference type="NCBI Taxonomy" id="28002"/>
    <lineage>
        <taxon>Eukaryota</taxon>
        <taxon>Metamonada</taxon>
        <taxon>Diplomonadida</taxon>
        <taxon>Hexamitidae</taxon>
        <taxon>Hexamitinae</taxon>
        <taxon>Hexamita</taxon>
    </lineage>
</organism>
<dbReference type="EMBL" id="CAXDID020000224">
    <property type="protein sequence ID" value="CAL6059206.1"/>
    <property type="molecule type" value="Genomic_DNA"/>
</dbReference>
<evidence type="ECO:0000313" key="4">
    <source>
        <dbReference type="EMBL" id="CAL6108593.1"/>
    </source>
</evidence>
<dbReference type="EMBL" id="CATOUU010000641">
    <property type="protein sequence ID" value="CAI9936704.1"/>
    <property type="molecule type" value="Genomic_DNA"/>
</dbReference>
<evidence type="ECO:0000313" key="2">
    <source>
        <dbReference type="EMBL" id="CAI9952495.1"/>
    </source>
</evidence>
<evidence type="ECO:0000313" key="3">
    <source>
        <dbReference type="EMBL" id="CAL6059206.1"/>
    </source>
</evidence>
<gene>
    <name evidence="1" type="ORF">HINF_LOCUS24349</name>
    <name evidence="2" type="ORF">HINF_LOCUS40140</name>
    <name evidence="3" type="ORF">HINF_LOCUS48638</name>
    <name evidence="4" type="ORF">HINF_LOCUS75041</name>
</gene>
<proteinExistence type="predicted"/>
<accession>A0AA86UCE8</accession>
<dbReference type="SUPFAM" id="SSF52540">
    <property type="entry name" value="P-loop containing nucleoside triphosphate hydrolases"/>
    <property type="match status" value="1"/>
</dbReference>